<keyword evidence="2" id="KW-0808">Transferase</keyword>
<evidence type="ECO:0000313" key="3">
    <source>
        <dbReference type="Proteomes" id="UP001310386"/>
    </source>
</evidence>
<evidence type="ECO:0000259" key="1">
    <source>
        <dbReference type="Pfam" id="PF08241"/>
    </source>
</evidence>
<dbReference type="InterPro" id="IPR013216">
    <property type="entry name" value="Methyltransf_11"/>
</dbReference>
<name>A0ABU5ZM10_9BACL</name>
<keyword evidence="2" id="KW-0489">Methyltransferase</keyword>
<accession>A0ABU5ZM10</accession>
<reference evidence="2" key="1">
    <citation type="submission" date="2023-12" db="EMBL/GenBank/DDBJ databases">
        <title>Fervidustalea candida gen. nov., sp. nov., a novel member of the family Paenibacillaceae isolated from a geothermal area.</title>
        <authorList>
            <person name="Li W.-J."/>
            <person name="Jiao J.-Y."/>
            <person name="Chen Y."/>
        </authorList>
    </citation>
    <scope>NUCLEOTIDE SEQUENCE</scope>
    <source>
        <strain evidence="2">SYSU GA230002</strain>
    </source>
</reference>
<comment type="caution">
    <text evidence="2">The sequence shown here is derived from an EMBL/GenBank/DDBJ whole genome shotgun (WGS) entry which is preliminary data.</text>
</comment>
<dbReference type="InterPro" id="IPR050508">
    <property type="entry name" value="Methyltransf_Superfamily"/>
</dbReference>
<dbReference type="Proteomes" id="UP001310386">
    <property type="component" value="Unassembled WGS sequence"/>
</dbReference>
<feature type="domain" description="Methyltransferase type 11" evidence="1">
    <location>
        <begin position="49"/>
        <end position="139"/>
    </location>
</feature>
<dbReference type="SUPFAM" id="SSF53335">
    <property type="entry name" value="S-adenosyl-L-methionine-dependent methyltransferases"/>
    <property type="match status" value="1"/>
</dbReference>
<protein>
    <submittedName>
        <fullName evidence="2">Methyltransferase domain-containing protein</fullName>
    </submittedName>
</protein>
<evidence type="ECO:0000313" key="2">
    <source>
        <dbReference type="EMBL" id="MEB3103543.1"/>
    </source>
</evidence>
<sequence length="208" mass="24117">MTTHEKLILKQAYNNFAEHRERTEIEPWKFLEREQFLKQILREQRMKLLEIGAGTGRDSLYFQQKGLSVTSVDLSEEMVKLCKAKGLNALCMDFYQLDFDAKSFDAVYALNCLLHVPKAQLDAVLGQVSKVLKPNGLFFYGVYGGQDTEGIWEGDNYEPKRFFSMFEDEAIQEVARRHFKIEDFHTVSMGDGVPHFQSLLLRKEAFSR</sequence>
<dbReference type="GO" id="GO:0008168">
    <property type="term" value="F:methyltransferase activity"/>
    <property type="evidence" value="ECO:0007669"/>
    <property type="project" value="UniProtKB-KW"/>
</dbReference>
<dbReference type="Gene3D" id="3.40.50.150">
    <property type="entry name" value="Vaccinia Virus protein VP39"/>
    <property type="match status" value="1"/>
</dbReference>
<dbReference type="GO" id="GO:0032259">
    <property type="term" value="P:methylation"/>
    <property type="evidence" value="ECO:0007669"/>
    <property type="project" value="UniProtKB-KW"/>
</dbReference>
<gene>
    <name evidence="2" type="ORF">VF724_18060</name>
</gene>
<dbReference type="Pfam" id="PF08241">
    <property type="entry name" value="Methyltransf_11"/>
    <property type="match status" value="1"/>
</dbReference>
<dbReference type="PANTHER" id="PTHR42912">
    <property type="entry name" value="METHYLTRANSFERASE"/>
    <property type="match status" value="1"/>
</dbReference>
<proteinExistence type="predicted"/>
<dbReference type="PANTHER" id="PTHR42912:SF93">
    <property type="entry name" value="N6-ADENOSINE-METHYLTRANSFERASE TMT1A"/>
    <property type="match status" value="1"/>
</dbReference>
<dbReference type="CDD" id="cd02440">
    <property type="entry name" value="AdoMet_MTases"/>
    <property type="match status" value="1"/>
</dbReference>
<dbReference type="RefSeq" id="WP_371755672.1">
    <property type="nucleotide sequence ID" value="NZ_JAYJLD010000039.1"/>
</dbReference>
<dbReference type="EMBL" id="JAYJLD010000039">
    <property type="protein sequence ID" value="MEB3103543.1"/>
    <property type="molecule type" value="Genomic_DNA"/>
</dbReference>
<keyword evidence="3" id="KW-1185">Reference proteome</keyword>
<organism evidence="2 3">
    <name type="scientific">Ferviditalea candida</name>
    <dbReference type="NCBI Taxonomy" id="3108399"/>
    <lineage>
        <taxon>Bacteria</taxon>
        <taxon>Bacillati</taxon>
        <taxon>Bacillota</taxon>
        <taxon>Bacilli</taxon>
        <taxon>Bacillales</taxon>
        <taxon>Paenibacillaceae</taxon>
        <taxon>Ferviditalea</taxon>
    </lineage>
</organism>
<dbReference type="InterPro" id="IPR029063">
    <property type="entry name" value="SAM-dependent_MTases_sf"/>
</dbReference>